<protein>
    <submittedName>
        <fullName evidence="7">4-hydroxybenzoate transporter</fullName>
    </submittedName>
</protein>
<dbReference type="EMBL" id="CGIG01000001">
    <property type="protein sequence ID" value="CPR17213.1"/>
    <property type="molecule type" value="Genomic_DNA"/>
</dbReference>
<evidence type="ECO:0000256" key="4">
    <source>
        <dbReference type="ARBA" id="ARBA00023136"/>
    </source>
</evidence>
<reference evidence="8" key="1">
    <citation type="submission" date="2015-01" db="EMBL/GenBank/DDBJ databases">
        <authorList>
            <person name="Paterson Steve"/>
        </authorList>
    </citation>
    <scope>NUCLEOTIDE SEQUENCE [LARGE SCALE GENOMIC DNA]</scope>
    <source>
        <strain evidence="8">OBR1</strain>
    </source>
</reference>
<dbReference type="PANTHER" id="PTHR23508:SF10">
    <property type="entry name" value="CARBOXYLIC ACID TRANSPORTER PROTEIN HOMOLOG"/>
    <property type="match status" value="1"/>
</dbReference>
<gene>
    <name evidence="7" type="ORF">BN1221_02515c</name>
</gene>
<dbReference type="PROSITE" id="PS00217">
    <property type="entry name" value="SUGAR_TRANSPORT_2"/>
    <property type="match status" value="1"/>
</dbReference>
<dbReference type="Proteomes" id="UP000044377">
    <property type="component" value="Unassembled WGS sequence"/>
</dbReference>
<feature type="transmembrane region" description="Helical" evidence="5">
    <location>
        <begin position="349"/>
        <end position="371"/>
    </location>
</feature>
<evidence type="ECO:0000256" key="5">
    <source>
        <dbReference type="SAM" id="Phobius"/>
    </source>
</evidence>
<dbReference type="OrthoDB" id="7066727at2"/>
<dbReference type="CDD" id="cd17365">
    <property type="entry name" value="MFS_PcaK_like"/>
    <property type="match status" value="1"/>
</dbReference>
<evidence type="ECO:0000256" key="1">
    <source>
        <dbReference type="ARBA" id="ARBA00004127"/>
    </source>
</evidence>
<keyword evidence="2 5" id="KW-0812">Transmembrane</keyword>
<feature type="transmembrane region" description="Helical" evidence="5">
    <location>
        <begin position="253"/>
        <end position="277"/>
    </location>
</feature>
<evidence type="ECO:0000313" key="8">
    <source>
        <dbReference type="Proteomes" id="UP000044377"/>
    </source>
</evidence>
<keyword evidence="4 5" id="KW-0472">Membrane</keyword>
<feature type="transmembrane region" description="Helical" evidence="5">
    <location>
        <begin position="23"/>
        <end position="51"/>
    </location>
</feature>
<dbReference type="GO" id="GO:0005886">
    <property type="term" value="C:plasma membrane"/>
    <property type="evidence" value="ECO:0007669"/>
    <property type="project" value="UniProtKB-SubCell"/>
</dbReference>
<evidence type="ECO:0000256" key="3">
    <source>
        <dbReference type="ARBA" id="ARBA00022989"/>
    </source>
</evidence>
<proteinExistence type="predicted"/>
<dbReference type="PROSITE" id="PS50850">
    <property type="entry name" value="MFS"/>
    <property type="match status" value="1"/>
</dbReference>
<name>A0A0G4JVW3_9GAMM</name>
<dbReference type="RefSeq" id="WP_048637570.1">
    <property type="nucleotide sequence ID" value="NZ_CGIG01000001.1"/>
</dbReference>
<dbReference type="Gene3D" id="1.20.1250.20">
    <property type="entry name" value="MFS general substrate transporter like domains"/>
    <property type="match status" value="1"/>
</dbReference>
<feature type="transmembrane region" description="Helical" evidence="5">
    <location>
        <begin position="289"/>
        <end position="312"/>
    </location>
</feature>
<dbReference type="InterPro" id="IPR020846">
    <property type="entry name" value="MFS_dom"/>
</dbReference>
<feature type="transmembrane region" description="Helical" evidence="5">
    <location>
        <begin position="324"/>
        <end position="343"/>
    </location>
</feature>
<feature type="transmembrane region" description="Helical" evidence="5">
    <location>
        <begin position="180"/>
        <end position="199"/>
    </location>
</feature>
<accession>A0A0G4JVW3</accession>
<feature type="transmembrane region" description="Helical" evidence="5">
    <location>
        <begin position="90"/>
        <end position="110"/>
    </location>
</feature>
<evidence type="ECO:0000256" key="2">
    <source>
        <dbReference type="ARBA" id="ARBA00022692"/>
    </source>
</evidence>
<organism evidence="7 8">
    <name type="scientific">Brenneria goodwinii</name>
    <dbReference type="NCBI Taxonomy" id="1109412"/>
    <lineage>
        <taxon>Bacteria</taxon>
        <taxon>Pseudomonadati</taxon>
        <taxon>Pseudomonadota</taxon>
        <taxon>Gammaproteobacteria</taxon>
        <taxon>Enterobacterales</taxon>
        <taxon>Pectobacteriaceae</taxon>
        <taxon>Brenneria</taxon>
    </lineage>
</organism>
<dbReference type="InterPro" id="IPR005829">
    <property type="entry name" value="Sugar_transporter_CS"/>
</dbReference>
<feature type="domain" description="Major facilitator superfamily (MFS) profile" evidence="6">
    <location>
        <begin position="25"/>
        <end position="438"/>
    </location>
</feature>
<feature type="transmembrane region" description="Helical" evidence="5">
    <location>
        <begin position="150"/>
        <end position="168"/>
    </location>
</feature>
<comment type="subcellular location">
    <subcellularLocation>
        <location evidence="1">Endomembrane system</location>
        <topology evidence="1">Multi-pass membrane protein</topology>
    </subcellularLocation>
</comment>
<feature type="transmembrane region" description="Helical" evidence="5">
    <location>
        <begin position="415"/>
        <end position="432"/>
    </location>
</feature>
<dbReference type="PANTHER" id="PTHR23508">
    <property type="entry name" value="CARBOXYLIC ACID TRANSPORTER PROTEIN HOMOLOG"/>
    <property type="match status" value="1"/>
</dbReference>
<dbReference type="GO" id="GO:0046943">
    <property type="term" value="F:carboxylic acid transmembrane transporter activity"/>
    <property type="evidence" value="ECO:0007669"/>
    <property type="project" value="TreeGrafter"/>
</dbReference>
<dbReference type="InterPro" id="IPR036259">
    <property type="entry name" value="MFS_trans_sf"/>
</dbReference>
<evidence type="ECO:0000259" key="6">
    <source>
        <dbReference type="PROSITE" id="PS50850"/>
    </source>
</evidence>
<dbReference type="InterPro" id="IPR011701">
    <property type="entry name" value="MFS"/>
</dbReference>
<keyword evidence="3 5" id="KW-1133">Transmembrane helix</keyword>
<feature type="transmembrane region" description="Helical" evidence="5">
    <location>
        <begin position="383"/>
        <end position="409"/>
    </location>
</feature>
<keyword evidence="8" id="KW-1185">Reference proteome</keyword>
<sequence>MSGQKQIDISTILDSQPITPRQWLIIFLGFITLAVDGFDVTAMGFIAPALIDDWQISRHELGPVMMSGLLGLACGSLISGPLADRHGRKTLIVGSVLFFGIGSLISAWSWDLLSLIIFRFLTGLGLGAAMPNITTLVAEYAPKRCRSHMSTAIHCGFNTGAALGGLASERLIEMFGWRSVFLAGGVLPLMLTVVLLLYLPESMRFLVLHTRYQQRLARLLNRFVPQIADANTRFVNSEPRITQKSAIGSLFHAPYAAGTVAIWATLFIGLFSVYLLSSWLPLMVRDAGLTLSQAVIIGAIFQVGGIAGNFCIGLEMDRWGKHRAIALTLLGGACGALLLGLHMPTLPLLCSLVLLLGFTINGINPGCYALAAHFYPTFMRATGVSWATGIGRLGAISGAGIGSAMLAANWSFSDVFLFLPLPLLFGALAMYLKKQNTATAYTQ</sequence>
<dbReference type="AlphaFoldDB" id="A0A0G4JVW3"/>
<dbReference type="Pfam" id="PF07690">
    <property type="entry name" value="MFS_1"/>
    <property type="match status" value="1"/>
</dbReference>
<dbReference type="SUPFAM" id="SSF103473">
    <property type="entry name" value="MFS general substrate transporter"/>
    <property type="match status" value="1"/>
</dbReference>
<dbReference type="STRING" id="1109412.BN1221_02515c"/>
<feature type="transmembrane region" description="Helical" evidence="5">
    <location>
        <begin position="116"/>
        <end position="138"/>
    </location>
</feature>
<feature type="transmembrane region" description="Helical" evidence="5">
    <location>
        <begin position="63"/>
        <end position="83"/>
    </location>
</feature>
<evidence type="ECO:0000313" key="7">
    <source>
        <dbReference type="EMBL" id="CPR17213.1"/>
    </source>
</evidence>